<dbReference type="EMBL" id="BAAAZR010000007">
    <property type="protein sequence ID" value="GAA3810022.1"/>
    <property type="molecule type" value="Genomic_DNA"/>
</dbReference>
<sequence length="83" mass="9062">MRIFDCLRDRGEVTYVTGHHVEVFAGRDGRWVPAQGGHVMSTLEGLLDEDATGTTRGAKDGKTHDVAFLRGGIPTLIRDTRPA</sequence>
<evidence type="ECO:0000313" key="1">
    <source>
        <dbReference type="EMBL" id="GAA3810022.1"/>
    </source>
</evidence>
<protein>
    <submittedName>
        <fullName evidence="1">Uncharacterized protein</fullName>
    </submittedName>
</protein>
<proteinExistence type="predicted"/>
<organism evidence="1 2">
    <name type="scientific">Sphaerisporangium flaviroseum</name>
    <dbReference type="NCBI Taxonomy" id="509199"/>
    <lineage>
        <taxon>Bacteria</taxon>
        <taxon>Bacillati</taxon>
        <taxon>Actinomycetota</taxon>
        <taxon>Actinomycetes</taxon>
        <taxon>Streptosporangiales</taxon>
        <taxon>Streptosporangiaceae</taxon>
        <taxon>Sphaerisporangium</taxon>
    </lineage>
</organism>
<gene>
    <name evidence="1" type="ORF">GCM10022226_33020</name>
</gene>
<accession>A0ABP7I507</accession>
<name>A0ABP7I507_9ACTN</name>
<comment type="caution">
    <text evidence="1">The sequence shown here is derived from an EMBL/GenBank/DDBJ whole genome shotgun (WGS) entry which is preliminary data.</text>
</comment>
<dbReference type="Proteomes" id="UP001500888">
    <property type="component" value="Unassembled WGS sequence"/>
</dbReference>
<evidence type="ECO:0000313" key="2">
    <source>
        <dbReference type="Proteomes" id="UP001500888"/>
    </source>
</evidence>
<keyword evidence="2" id="KW-1185">Reference proteome</keyword>
<reference evidence="2" key="1">
    <citation type="journal article" date="2019" name="Int. J. Syst. Evol. Microbiol.">
        <title>The Global Catalogue of Microorganisms (GCM) 10K type strain sequencing project: providing services to taxonomists for standard genome sequencing and annotation.</title>
        <authorList>
            <consortium name="The Broad Institute Genomics Platform"/>
            <consortium name="The Broad Institute Genome Sequencing Center for Infectious Disease"/>
            <person name="Wu L."/>
            <person name="Ma J."/>
        </authorList>
    </citation>
    <scope>NUCLEOTIDE SEQUENCE [LARGE SCALE GENOMIC DNA]</scope>
    <source>
        <strain evidence="2">JCM 16908</strain>
    </source>
</reference>